<evidence type="ECO:0000256" key="4">
    <source>
        <dbReference type="ARBA" id="ARBA00023203"/>
    </source>
</evidence>
<dbReference type="EMBL" id="JACGWL010000808">
    <property type="protein sequence ID" value="KAK4381810.1"/>
    <property type="molecule type" value="Genomic_DNA"/>
</dbReference>
<accession>A0AAE1T4R8</accession>
<reference evidence="6" key="1">
    <citation type="submission" date="2020-06" db="EMBL/GenBank/DDBJ databases">
        <authorList>
            <person name="Li T."/>
            <person name="Hu X."/>
            <person name="Zhang T."/>
            <person name="Song X."/>
            <person name="Zhang H."/>
            <person name="Dai N."/>
            <person name="Sheng W."/>
            <person name="Hou X."/>
            <person name="Wei L."/>
        </authorList>
    </citation>
    <scope>NUCLEOTIDE SEQUENCE</scope>
    <source>
        <strain evidence="6">K16</strain>
        <tissue evidence="6">Leaf</tissue>
    </source>
</reference>
<dbReference type="GO" id="GO:0051015">
    <property type="term" value="F:actin filament binding"/>
    <property type="evidence" value="ECO:0007669"/>
    <property type="project" value="TreeGrafter"/>
</dbReference>
<dbReference type="Gene3D" id="3.90.1150.210">
    <property type="entry name" value="F-actin capping protein, beta subunit"/>
    <property type="match status" value="1"/>
</dbReference>
<keyword evidence="5" id="KW-0472">Membrane</keyword>
<name>A0AAE1T4R8_9LAMI</name>
<dbReference type="InterPro" id="IPR017865">
    <property type="entry name" value="F-actin_cap_asu_CS"/>
</dbReference>
<evidence type="ECO:0000256" key="1">
    <source>
        <dbReference type="ARBA" id="ARBA00010479"/>
    </source>
</evidence>
<dbReference type="Gene3D" id="3.30.1140.60">
    <property type="entry name" value="F-actin capping protein, alpha subunit"/>
    <property type="match status" value="1"/>
</dbReference>
<dbReference type="Pfam" id="PF01267">
    <property type="entry name" value="F-actin_cap_A"/>
    <property type="match status" value="2"/>
</dbReference>
<keyword evidence="5" id="KW-1133">Transmembrane helix</keyword>
<keyword evidence="3" id="KW-0117">Actin capping</keyword>
<protein>
    <recommendedName>
        <fullName evidence="2">F-actin-capping protein subunit alpha</fullName>
    </recommendedName>
</protein>
<evidence type="ECO:0000313" key="7">
    <source>
        <dbReference type="Proteomes" id="UP001289374"/>
    </source>
</evidence>
<dbReference type="GO" id="GO:0008290">
    <property type="term" value="C:F-actin capping protein complex"/>
    <property type="evidence" value="ECO:0007669"/>
    <property type="project" value="InterPro"/>
</dbReference>
<dbReference type="InterPro" id="IPR042276">
    <property type="entry name" value="CapZ_alpha/beta_2"/>
</dbReference>
<dbReference type="FunFam" id="3.30.1140.60:FF:000003">
    <property type="entry name" value="F-actin-capping protein subunit alpha"/>
    <property type="match status" value="1"/>
</dbReference>
<keyword evidence="5" id="KW-0812">Transmembrane</keyword>
<gene>
    <name evidence="6" type="ORF">Sango_2932100</name>
</gene>
<dbReference type="Pfam" id="PF14223">
    <property type="entry name" value="Retrotran_gag_2"/>
    <property type="match status" value="1"/>
</dbReference>
<dbReference type="InterPro" id="IPR042489">
    <property type="entry name" value="CapZ_alpha_1"/>
</dbReference>
<evidence type="ECO:0000256" key="2">
    <source>
        <dbReference type="ARBA" id="ARBA00014038"/>
    </source>
</evidence>
<keyword evidence="4" id="KW-0009">Actin-binding</keyword>
<comment type="caution">
    <text evidence="6">The sequence shown here is derived from an EMBL/GenBank/DDBJ whole genome shotgun (WGS) entry which is preliminary data.</text>
</comment>
<evidence type="ECO:0000313" key="6">
    <source>
        <dbReference type="EMBL" id="KAK4381810.1"/>
    </source>
</evidence>
<reference evidence="6" key="2">
    <citation type="journal article" date="2024" name="Plant">
        <title>Genomic evolution and insights into agronomic trait innovations of Sesamum species.</title>
        <authorList>
            <person name="Miao H."/>
            <person name="Wang L."/>
            <person name="Qu L."/>
            <person name="Liu H."/>
            <person name="Sun Y."/>
            <person name="Le M."/>
            <person name="Wang Q."/>
            <person name="Wei S."/>
            <person name="Zheng Y."/>
            <person name="Lin W."/>
            <person name="Duan Y."/>
            <person name="Cao H."/>
            <person name="Xiong S."/>
            <person name="Wang X."/>
            <person name="Wei L."/>
            <person name="Li C."/>
            <person name="Ma Q."/>
            <person name="Ju M."/>
            <person name="Zhao R."/>
            <person name="Li G."/>
            <person name="Mu C."/>
            <person name="Tian Q."/>
            <person name="Mei H."/>
            <person name="Zhang T."/>
            <person name="Gao T."/>
            <person name="Zhang H."/>
        </authorList>
    </citation>
    <scope>NUCLEOTIDE SEQUENCE</scope>
    <source>
        <strain evidence="6">K16</strain>
    </source>
</reference>
<feature type="transmembrane region" description="Helical" evidence="5">
    <location>
        <begin position="188"/>
        <end position="207"/>
    </location>
</feature>
<dbReference type="PANTHER" id="PTHR10653:SF0">
    <property type="entry name" value="F-ACTIN-CAPPING PROTEIN SUBUNIT ALPHA"/>
    <property type="match status" value="1"/>
</dbReference>
<keyword evidence="7" id="KW-1185">Reference proteome</keyword>
<comment type="similarity">
    <text evidence="1">Belongs to the F-actin-capping protein alpha subunit family.</text>
</comment>
<dbReference type="GO" id="GO:0030863">
    <property type="term" value="C:cortical cytoskeleton"/>
    <property type="evidence" value="ECO:0007669"/>
    <property type="project" value="TreeGrafter"/>
</dbReference>
<evidence type="ECO:0000256" key="5">
    <source>
        <dbReference type="SAM" id="Phobius"/>
    </source>
</evidence>
<dbReference type="PANTHER" id="PTHR10653">
    <property type="entry name" value="F-ACTIN-CAPPING PROTEIN SUBUNIT ALPHA"/>
    <property type="match status" value="1"/>
</dbReference>
<dbReference type="InterPro" id="IPR037282">
    <property type="entry name" value="CapZ_alpha/beta"/>
</dbReference>
<dbReference type="InterPro" id="IPR002189">
    <property type="entry name" value="CapZ_alpha"/>
</dbReference>
<dbReference type="Proteomes" id="UP001289374">
    <property type="component" value="Unassembled WGS sequence"/>
</dbReference>
<proteinExistence type="inferred from homology"/>
<dbReference type="GO" id="GO:0030036">
    <property type="term" value="P:actin cytoskeleton organization"/>
    <property type="evidence" value="ECO:0007669"/>
    <property type="project" value="TreeGrafter"/>
</dbReference>
<organism evidence="6 7">
    <name type="scientific">Sesamum angolense</name>
    <dbReference type="NCBI Taxonomy" id="2727404"/>
    <lineage>
        <taxon>Eukaryota</taxon>
        <taxon>Viridiplantae</taxon>
        <taxon>Streptophyta</taxon>
        <taxon>Embryophyta</taxon>
        <taxon>Tracheophyta</taxon>
        <taxon>Spermatophyta</taxon>
        <taxon>Magnoliopsida</taxon>
        <taxon>eudicotyledons</taxon>
        <taxon>Gunneridae</taxon>
        <taxon>Pentapetalae</taxon>
        <taxon>asterids</taxon>
        <taxon>lamiids</taxon>
        <taxon>Lamiales</taxon>
        <taxon>Pedaliaceae</taxon>
        <taxon>Sesamum</taxon>
    </lineage>
</organism>
<dbReference type="SUPFAM" id="SSF90096">
    <property type="entry name" value="Subunits of heterodimeric actin filament capping protein Capz"/>
    <property type="match status" value="1"/>
</dbReference>
<dbReference type="GO" id="GO:0051016">
    <property type="term" value="P:barbed-end actin filament capping"/>
    <property type="evidence" value="ECO:0007669"/>
    <property type="project" value="InterPro"/>
</dbReference>
<evidence type="ECO:0000256" key="3">
    <source>
        <dbReference type="ARBA" id="ARBA00022467"/>
    </source>
</evidence>
<dbReference type="PROSITE" id="PS00749">
    <property type="entry name" value="F_ACTIN_CAPPING_A_2"/>
    <property type="match status" value="1"/>
</dbReference>
<dbReference type="AlphaFoldDB" id="A0AAE1T4R8"/>
<sequence length="697" mass="78825">MSDEEETVSQLTDKQKIEIAKWFLLNSPAGEIQYVARDIRAVLKNERVYRAAVAEAFPLYNKAHMICLEFPDRSGYFSSFSEIDKNEYLDPRTAQVARVDHVKQELLKFVARKVCEDARPANDEELSSSYIEEYRCALDAEIIKYVSEAYPKGVCSVYCANGKDVEEPGSDFELVVVISAARHSPQNFWYILSIIAPICYLFFKVFMLRMNPMEVGGQYGTWNSRMSYKLLKLEVNLRLEPTTLKGNVQLDAKHECKDSTIFQSPDDCAVSLTTIIRHHETEYLNSLQVSYSNLPDTTFKDLRRKLPVTRTLFPWHNTLQFSLTRYPEELGTGKYLGGKPFVATGFNNRVVGCRPLWSVNLKGCCAHSVIVDRLGSRLSGLEIDSQQWYQSRVQSLARDQKLADFLSWSGPVRPSGSGLVCLISDSIISMKFSVNFLMAGYNLQPFDGKSDFSIWQQKMKGILIQQKVFKAIDGKYADTVSDDKKLENDEYAYSSIILNLSDSVIRKVGKQDSAKELWKKLEELYTETSLPNSKPTSVPLAAHFQLSKEQNPKIISEKEQMKNTLYSNAIGSIMYLMNIVALSTTEAEYIATTEAFKEAIWLKALVASLLWQLVSATVWWVVGLCGRFGFHNSGFGYLSLKGPVNLKGCCAHSVIVDRLGSRLSGLEIDSQQSSTNWTFPYLSKLIFILTTMSPMKT</sequence>